<reference evidence="1 2" key="1">
    <citation type="journal article" date="2018" name="Evol. Lett.">
        <title>Horizontal gene cluster transfer increased hallucinogenic mushroom diversity.</title>
        <authorList>
            <person name="Reynolds H.T."/>
            <person name="Vijayakumar V."/>
            <person name="Gluck-Thaler E."/>
            <person name="Korotkin H.B."/>
            <person name="Matheny P.B."/>
            <person name="Slot J.C."/>
        </authorList>
    </citation>
    <scope>NUCLEOTIDE SEQUENCE [LARGE SCALE GENOMIC DNA]</scope>
    <source>
        <strain evidence="1 2">2631</strain>
    </source>
</reference>
<evidence type="ECO:0008006" key="3">
    <source>
        <dbReference type="Google" id="ProtNLM"/>
    </source>
</evidence>
<keyword evidence="2" id="KW-1185">Reference proteome</keyword>
<dbReference type="PANTHER" id="PTHR42923:SF17">
    <property type="entry name" value="AMINE OXIDASE DOMAIN-CONTAINING PROTEIN"/>
    <property type="match status" value="1"/>
</dbReference>
<dbReference type="InParanoid" id="A0A409VME1"/>
<dbReference type="OrthoDB" id="1111734at2759"/>
<comment type="caution">
    <text evidence="1">The sequence shown here is derived from an EMBL/GenBank/DDBJ whole genome shotgun (WGS) entry which is preliminary data.</text>
</comment>
<evidence type="ECO:0000313" key="2">
    <source>
        <dbReference type="Proteomes" id="UP000283269"/>
    </source>
</evidence>
<dbReference type="EMBL" id="NHYD01003974">
    <property type="protein sequence ID" value="PPQ67386.1"/>
    <property type="molecule type" value="Genomic_DNA"/>
</dbReference>
<sequence>MSGLDSNRALPIAPLHIMASGRTVKVAVIGTGLAGLTAAYLLAKACEGDQVNFEAPTVGMDSASISLASYDSSSEDEWRVDVPMRSFQGGYYKNMIALYQSIGVKFRQADFSYSFSSLRFSSKLGRRDRKITTTMIYNGSSGRAGVSKPAALGNADKQDEWASQATPQSTLSSWLGLDAAWTDYIHSTLIPLLSAVCTAPAEDIMNHPMEEFLDYVWLTFGTHHYVVVDGVRDVVSRLTTGVQNLHLSSTIISMQADENDARCVSISCLVNGQTKDYSGFHHIVLATQASGAVPILSKYLQSLPAHSIQRATVEKQIDCLKAFDYRKAIVINHTDGSLLPDNSKDARDLNLISLSYDPSTQSYQNQKSKTLDDLCVAPSYTMATHILPMPKGYPHNAPRVFQTTNPIVAPDKESLLSVSKLERAIVTNKSKSALGLLCVQDSKKWWQCSYQGKTRLGELQGNSMISKESNPGIWICGSYAHLGIPLLEGCVVSARNVGEGILRKEGTIWKEEPWRS</sequence>
<gene>
    <name evidence="1" type="ORF">CVT25_005965</name>
</gene>
<dbReference type="SUPFAM" id="SSF51905">
    <property type="entry name" value="FAD/NAD(P)-binding domain"/>
    <property type="match status" value="1"/>
</dbReference>
<dbReference type="GO" id="GO:0016491">
    <property type="term" value="F:oxidoreductase activity"/>
    <property type="evidence" value="ECO:0007669"/>
    <property type="project" value="TreeGrafter"/>
</dbReference>
<dbReference type="PANTHER" id="PTHR42923">
    <property type="entry name" value="PROTOPORPHYRINOGEN OXIDASE"/>
    <property type="match status" value="1"/>
</dbReference>
<dbReference type="InterPro" id="IPR036188">
    <property type="entry name" value="FAD/NAD-bd_sf"/>
</dbReference>
<accession>A0A409VME1</accession>
<evidence type="ECO:0000313" key="1">
    <source>
        <dbReference type="EMBL" id="PPQ67386.1"/>
    </source>
</evidence>
<name>A0A409VME1_PSICY</name>
<protein>
    <recommendedName>
        <fullName evidence="3">Amine oxidase domain-containing protein</fullName>
    </recommendedName>
</protein>
<dbReference type="Gene3D" id="3.50.50.60">
    <property type="entry name" value="FAD/NAD(P)-binding domain"/>
    <property type="match status" value="1"/>
</dbReference>
<dbReference type="AlphaFoldDB" id="A0A409VME1"/>
<dbReference type="Pfam" id="PF13450">
    <property type="entry name" value="NAD_binding_8"/>
    <property type="match status" value="1"/>
</dbReference>
<dbReference type="Proteomes" id="UP000283269">
    <property type="component" value="Unassembled WGS sequence"/>
</dbReference>
<dbReference type="STRING" id="93625.A0A409VME1"/>
<proteinExistence type="predicted"/>
<organism evidence="1 2">
    <name type="scientific">Psilocybe cyanescens</name>
    <dbReference type="NCBI Taxonomy" id="93625"/>
    <lineage>
        <taxon>Eukaryota</taxon>
        <taxon>Fungi</taxon>
        <taxon>Dikarya</taxon>
        <taxon>Basidiomycota</taxon>
        <taxon>Agaricomycotina</taxon>
        <taxon>Agaricomycetes</taxon>
        <taxon>Agaricomycetidae</taxon>
        <taxon>Agaricales</taxon>
        <taxon>Agaricineae</taxon>
        <taxon>Strophariaceae</taxon>
        <taxon>Psilocybe</taxon>
    </lineage>
</organism>
<dbReference type="InterPro" id="IPR050464">
    <property type="entry name" value="Zeta_carotene_desat/Oxidored"/>
</dbReference>